<protein>
    <submittedName>
        <fullName evidence="6">DNA-binding transcriptional regulator, LysR family</fullName>
    </submittedName>
</protein>
<dbReference type="AlphaFoldDB" id="A0A1N5UHG1"/>
<dbReference type="InterPro" id="IPR005119">
    <property type="entry name" value="LysR_subst-bd"/>
</dbReference>
<dbReference type="CDD" id="cd08423">
    <property type="entry name" value="PBP2_LTTR_like_6"/>
    <property type="match status" value="1"/>
</dbReference>
<evidence type="ECO:0000256" key="4">
    <source>
        <dbReference type="ARBA" id="ARBA00023163"/>
    </source>
</evidence>
<dbReference type="EMBL" id="FSQT01000001">
    <property type="protein sequence ID" value="SIM59489.1"/>
    <property type="molecule type" value="Genomic_DNA"/>
</dbReference>
<dbReference type="PANTHER" id="PTHR30346:SF29">
    <property type="entry name" value="LYSR SUBSTRATE-BINDING"/>
    <property type="match status" value="1"/>
</dbReference>
<keyword evidence="3 6" id="KW-0238">DNA-binding</keyword>
<evidence type="ECO:0000313" key="6">
    <source>
        <dbReference type="EMBL" id="SIM59489.1"/>
    </source>
</evidence>
<keyword evidence="7" id="KW-1185">Reference proteome</keyword>
<dbReference type="STRING" id="709881.SAMN04489832_0873"/>
<dbReference type="Gene3D" id="3.40.190.10">
    <property type="entry name" value="Periplasmic binding protein-like II"/>
    <property type="match status" value="2"/>
</dbReference>
<gene>
    <name evidence="6" type="ORF">SAMN04489832_0873</name>
</gene>
<keyword evidence="2" id="KW-0805">Transcription regulation</keyword>
<feature type="domain" description="HTH lysR-type" evidence="5">
    <location>
        <begin position="2"/>
        <end position="59"/>
    </location>
</feature>
<evidence type="ECO:0000259" key="5">
    <source>
        <dbReference type="PROSITE" id="PS50931"/>
    </source>
</evidence>
<dbReference type="GO" id="GO:0003700">
    <property type="term" value="F:DNA-binding transcription factor activity"/>
    <property type="evidence" value="ECO:0007669"/>
    <property type="project" value="InterPro"/>
</dbReference>
<dbReference type="PANTHER" id="PTHR30346">
    <property type="entry name" value="TRANSCRIPTIONAL DUAL REGULATOR HCAR-RELATED"/>
    <property type="match status" value="1"/>
</dbReference>
<dbReference type="Gene3D" id="1.10.10.10">
    <property type="entry name" value="Winged helix-like DNA-binding domain superfamily/Winged helix DNA-binding domain"/>
    <property type="match status" value="1"/>
</dbReference>
<accession>A0A1N5UHG1</accession>
<dbReference type="SUPFAM" id="SSF53850">
    <property type="entry name" value="Periplasmic binding protein-like II"/>
    <property type="match status" value="1"/>
</dbReference>
<comment type="similarity">
    <text evidence="1">Belongs to the LysR transcriptional regulatory family.</text>
</comment>
<evidence type="ECO:0000256" key="3">
    <source>
        <dbReference type="ARBA" id="ARBA00023125"/>
    </source>
</evidence>
<evidence type="ECO:0000313" key="7">
    <source>
        <dbReference type="Proteomes" id="UP000185124"/>
    </source>
</evidence>
<dbReference type="OrthoDB" id="4131546at2"/>
<dbReference type="PRINTS" id="PR00039">
    <property type="entry name" value="HTHLYSR"/>
</dbReference>
<dbReference type="InterPro" id="IPR036390">
    <property type="entry name" value="WH_DNA-bd_sf"/>
</dbReference>
<dbReference type="SUPFAM" id="SSF46785">
    <property type="entry name" value="Winged helix' DNA-binding domain"/>
    <property type="match status" value="1"/>
</dbReference>
<organism evidence="6 7">
    <name type="scientific">Micromonospora cremea</name>
    <dbReference type="NCBI Taxonomy" id="709881"/>
    <lineage>
        <taxon>Bacteria</taxon>
        <taxon>Bacillati</taxon>
        <taxon>Actinomycetota</taxon>
        <taxon>Actinomycetes</taxon>
        <taxon>Micromonosporales</taxon>
        <taxon>Micromonosporaceae</taxon>
        <taxon>Micromonospora</taxon>
    </lineage>
</organism>
<proteinExistence type="inferred from homology"/>
<dbReference type="Pfam" id="PF00126">
    <property type="entry name" value="HTH_1"/>
    <property type="match status" value="1"/>
</dbReference>
<dbReference type="GO" id="GO:0003677">
    <property type="term" value="F:DNA binding"/>
    <property type="evidence" value="ECO:0007669"/>
    <property type="project" value="UniProtKB-KW"/>
</dbReference>
<dbReference type="PROSITE" id="PS50931">
    <property type="entry name" value="HTH_LYSR"/>
    <property type="match status" value="1"/>
</dbReference>
<reference evidence="7" key="1">
    <citation type="submission" date="2016-12" db="EMBL/GenBank/DDBJ databases">
        <authorList>
            <person name="Varghese N."/>
            <person name="Submissions S."/>
        </authorList>
    </citation>
    <scope>NUCLEOTIDE SEQUENCE [LARGE SCALE GENOMIC DNA]</scope>
    <source>
        <strain evidence="7">DSM 45599</strain>
    </source>
</reference>
<dbReference type="InterPro" id="IPR036388">
    <property type="entry name" value="WH-like_DNA-bd_sf"/>
</dbReference>
<dbReference type="Pfam" id="PF03466">
    <property type="entry name" value="LysR_substrate"/>
    <property type="match status" value="1"/>
</dbReference>
<keyword evidence="4" id="KW-0804">Transcription</keyword>
<sequence length="306" mass="33268">MINPLHIQTLREVLRVGSFANAARNLGYTSSAVSQQISALEHKIGVALFERSASSVQPTHAARVLACRGNDILASLESLRQEMQSLSAAQQGRITLGSFPTASQRILPTGLASLSRMAPEAEVHLDEGEPDELLPPLLAGKLDLVLVYSYDLAPRTWPDAVVPTALTTDELVLLVPESHPFAGQSSVRLADLSEETWIASREETAGARALVCLCTRAGFIPRVAFRSNDYDVVRGFVRAKLGIALVPRLAHRPEPGVRDLRIRRRTPRRQISTLHRDGNPNPLLRKLIGCLLVAARTVDAAQHGGI</sequence>
<dbReference type="InterPro" id="IPR000847">
    <property type="entry name" value="LysR_HTH_N"/>
</dbReference>
<evidence type="ECO:0000256" key="2">
    <source>
        <dbReference type="ARBA" id="ARBA00023015"/>
    </source>
</evidence>
<dbReference type="Proteomes" id="UP000185124">
    <property type="component" value="Unassembled WGS sequence"/>
</dbReference>
<dbReference type="GO" id="GO:0032993">
    <property type="term" value="C:protein-DNA complex"/>
    <property type="evidence" value="ECO:0007669"/>
    <property type="project" value="TreeGrafter"/>
</dbReference>
<name>A0A1N5UHG1_9ACTN</name>
<dbReference type="RefSeq" id="WP_074312043.1">
    <property type="nucleotide sequence ID" value="NZ_FSQT01000001.1"/>
</dbReference>
<evidence type="ECO:0000256" key="1">
    <source>
        <dbReference type="ARBA" id="ARBA00009437"/>
    </source>
</evidence>